<dbReference type="InterPro" id="IPR014030">
    <property type="entry name" value="Ketoacyl_synth_N"/>
</dbReference>
<comment type="caution">
    <text evidence="7">The sequence shown here is derived from an EMBL/GenBank/DDBJ whole genome shotgun (WGS) entry which is preliminary data.</text>
</comment>
<evidence type="ECO:0000256" key="5">
    <source>
        <dbReference type="SAM" id="MobiDB-lite"/>
    </source>
</evidence>
<dbReference type="Gene3D" id="3.30.70.3290">
    <property type="match status" value="1"/>
</dbReference>
<name>A0ABT2CF51_9ACTN</name>
<feature type="compositionally biased region" description="Pro residues" evidence="5">
    <location>
        <begin position="556"/>
        <end position="568"/>
    </location>
</feature>
<keyword evidence="3" id="KW-0511">Multifunctional enzyme</keyword>
<evidence type="ECO:0000256" key="4">
    <source>
        <dbReference type="ARBA" id="ARBA00023315"/>
    </source>
</evidence>
<dbReference type="InterPro" id="IPR032821">
    <property type="entry name" value="PKS_assoc"/>
</dbReference>
<evidence type="ECO:0000313" key="7">
    <source>
        <dbReference type="EMBL" id="MCS0636041.1"/>
    </source>
</evidence>
<proteinExistence type="predicted"/>
<sequence length="568" mass="60217">MAGEERLRDYLKRAIADARDARGRLREVEERQREPIAIVAMACRYPGGVSSPEDLWRLVTEGVDACTPFPANRGWDLDGLYDPDPAKPGTSYAREGGFLHDADLFDADFFEMSPREALTTDPQQRLLLQTAWEAFERAGIDPRALRGSRTGVFTGVMYNDYGSRPGLPAENAEGYLFSGSAGSIASGRLAYTYGLEGPAVTVDTACSSSLVALHLAANALRRGECDLALAGGATVMSTPVAFVEFSRLRGLAEDGRIKSFAAAADGTAWSEGVGLLLVERLSDARKNGHQVLAVVRGSAVNQDGASNGLTAPNGPAQERVIRQALTDAGLTETDVDAVEAHGTGTRLGDPIEAQALLATYGRNRAGAPLYLGSLKSNIGHSQAASGVGGVIKMVEAMRHGTLPRTLHVDEPTPMVDWTAGAVELLTEPRDWPDTEERARRAGVSSFGFGGTNAHVILEQAPAEPVAEADGDTGPAADAEPGTGAGAGAEPAVTASLSVRELPVLPWTLSGKTEQALRDQAQRLLHHLDTHPHHTPLDLTHSLTTTRTHHHHRATHPTPPTPPPPPPPP</sequence>
<evidence type="ECO:0000256" key="3">
    <source>
        <dbReference type="ARBA" id="ARBA00023268"/>
    </source>
</evidence>
<dbReference type="PROSITE" id="PS52004">
    <property type="entry name" value="KS3_2"/>
    <property type="match status" value="1"/>
</dbReference>
<feature type="domain" description="Ketosynthase family 3 (KS3)" evidence="6">
    <location>
        <begin position="33"/>
        <end position="459"/>
    </location>
</feature>
<dbReference type="Pfam" id="PF08990">
    <property type="entry name" value="Docking"/>
    <property type="match status" value="1"/>
</dbReference>
<dbReference type="CDD" id="cd00833">
    <property type="entry name" value="PKS"/>
    <property type="match status" value="1"/>
</dbReference>
<dbReference type="InterPro" id="IPR036299">
    <property type="entry name" value="Polyketide_synth_docking_sf"/>
</dbReference>
<dbReference type="InterPro" id="IPR014031">
    <property type="entry name" value="Ketoacyl_synth_C"/>
</dbReference>
<dbReference type="Proteomes" id="UP001431313">
    <property type="component" value="Unassembled WGS sequence"/>
</dbReference>
<dbReference type="InterPro" id="IPR016039">
    <property type="entry name" value="Thiolase-like"/>
</dbReference>
<feature type="region of interest" description="Disordered" evidence="5">
    <location>
        <begin position="463"/>
        <end position="491"/>
    </location>
</feature>
<evidence type="ECO:0000256" key="2">
    <source>
        <dbReference type="ARBA" id="ARBA00022679"/>
    </source>
</evidence>
<dbReference type="SUPFAM" id="SSF101173">
    <property type="entry name" value="Docking domain B of the erythromycin polyketide synthase (DEBS)"/>
    <property type="match status" value="1"/>
</dbReference>
<dbReference type="Gene3D" id="3.40.47.10">
    <property type="match status" value="1"/>
</dbReference>
<keyword evidence="4" id="KW-0012">Acyltransferase</keyword>
<dbReference type="InterPro" id="IPR050091">
    <property type="entry name" value="PKS_NRPS_Biosynth_Enz"/>
</dbReference>
<protein>
    <submittedName>
        <fullName evidence="7">Polyketide synthase docking domain-containing protein</fullName>
    </submittedName>
</protein>
<dbReference type="RefSeq" id="WP_258787013.1">
    <property type="nucleotide sequence ID" value="NZ_JANUGQ010000007.1"/>
</dbReference>
<evidence type="ECO:0000259" key="6">
    <source>
        <dbReference type="PROSITE" id="PS52004"/>
    </source>
</evidence>
<evidence type="ECO:0000313" key="8">
    <source>
        <dbReference type="Proteomes" id="UP001431313"/>
    </source>
</evidence>
<dbReference type="PROSITE" id="PS00606">
    <property type="entry name" value="KS3_1"/>
    <property type="match status" value="1"/>
</dbReference>
<feature type="compositionally biased region" description="Low complexity" evidence="5">
    <location>
        <begin position="472"/>
        <end position="491"/>
    </location>
</feature>
<keyword evidence="2" id="KW-0808">Transferase</keyword>
<dbReference type="InterPro" id="IPR015083">
    <property type="entry name" value="NorB/c/GfsB-D-like_docking"/>
</dbReference>
<dbReference type="Pfam" id="PF02801">
    <property type="entry name" value="Ketoacyl-synt_C"/>
    <property type="match status" value="1"/>
</dbReference>
<gene>
    <name evidence="7" type="ORF">NX801_10275</name>
</gene>
<dbReference type="SUPFAM" id="SSF53901">
    <property type="entry name" value="Thiolase-like"/>
    <property type="match status" value="1"/>
</dbReference>
<dbReference type="PANTHER" id="PTHR43775:SF51">
    <property type="entry name" value="INACTIVE PHENOLPHTHIOCEROL SYNTHESIS POLYKETIDE SYNTHASE TYPE I PKS1-RELATED"/>
    <property type="match status" value="1"/>
</dbReference>
<comment type="cofactor">
    <cofactor evidence="1">
        <name>pantetheine 4'-phosphate</name>
        <dbReference type="ChEBI" id="CHEBI:47942"/>
    </cofactor>
</comment>
<dbReference type="Pfam" id="PF16197">
    <property type="entry name" value="KAsynt_C_assoc"/>
    <property type="match status" value="1"/>
</dbReference>
<feature type="non-terminal residue" evidence="7">
    <location>
        <position position="568"/>
    </location>
</feature>
<dbReference type="PANTHER" id="PTHR43775">
    <property type="entry name" value="FATTY ACID SYNTHASE"/>
    <property type="match status" value="1"/>
</dbReference>
<dbReference type="EMBL" id="JANUGQ010000007">
    <property type="protein sequence ID" value="MCS0636041.1"/>
    <property type="molecule type" value="Genomic_DNA"/>
</dbReference>
<keyword evidence="8" id="KW-1185">Reference proteome</keyword>
<reference evidence="7" key="1">
    <citation type="submission" date="2022-08" db="EMBL/GenBank/DDBJ databases">
        <authorList>
            <person name="Somphong A."/>
            <person name="Phongsopitanun W."/>
        </authorList>
    </citation>
    <scope>NUCLEOTIDE SEQUENCE</scope>
    <source>
        <strain evidence="7">LP05-1</strain>
    </source>
</reference>
<dbReference type="InterPro" id="IPR018201">
    <property type="entry name" value="Ketoacyl_synth_AS"/>
</dbReference>
<organism evidence="7 8">
    <name type="scientific">Streptomyces pyxinae</name>
    <dbReference type="NCBI Taxonomy" id="2970734"/>
    <lineage>
        <taxon>Bacteria</taxon>
        <taxon>Bacillati</taxon>
        <taxon>Actinomycetota</taxon>
        <taxon>Actinomycetes</taxon>
        <taxon>Kitasatosporales</taxon>
        <taxon>Streptomycetaceae</taxon>
        <taxon>Streptomyces</taxon>
    </lineage>
</organism>
<dbReference type="InterPro" id="IPR020841">
    <property type="entry name" value="PKS_Beta-ketoAc_synthase_dom"/>
</dbReference>
<feature type="region of interest" description="Disordered" evidence="5">
    <location>
        <begin position="543"/>
        <end position="568"/>
    </location>
</feature>
<dbReference type="SMART" id="SM00825">
    <property type="entry name" value="PKS_KS"/>
    <property type="match status" value="1"/>
</dbReference>
<evidence type="ECO:0000256" key="1">
    <source>
        <dbReference type="ARBA" id="ARBA00001957"/>
    </source>
</evidence>
<dbReference type="Pfam" id="PF00109">
    <property type="entry name" value="ketoacyl-synt"/>
    <property type="match status" value="1"/>
</dbReference>
<accession>A0ABT2CF51</accession>